<name>A0ABW1KU93_9PROT</name>
<keyword evidence="13" id="KW-1185">Reference proteome</keyword>
<feature type="binding site" evidence="11">
    <location>
        <position position="222"/>
    </location>
    <ligand>
        <name>Zn(2+)</name>
        <dbReference type="ChEBI" id="CHEBI:29105"/>
    </ligand>
</feature>
<comment type="catalytic activity">
    <reaction evidence="10 11">
        <text>7-carboxy-7-carbaguanine + NH4(+) + 2 ATP = 7-cyano-7-carbaguanine + 2 AMP + 2 diphosphate + 2 H(+)</text>
        <dbReference type="Rhea" id="RHEA:27982"/>
        <dbReference type="ChEBI" id="CHEBI:15378"/>
        <dbReference type="ChEBI" id="CHEBI:28938"/>
        <dbReference type="ChEBI" id="CHEBI:30616"/>
        <dbReference type="ChEBI" id="CHEBI:33019"/>
        <dbReference type="ChEBI" id="CHEBI:45075"/>
        <dbReference type="ChEBI" id="CHEBI:61036"/>
        <dbReference type="ChEBI" id="CHEBI:456215"/>
        <dbReference type="EC" id="6.3.4.20"/>
    </reaction>
</comment>
<keyword evidence="5 11" id="KW-0671">Queuosine biosynthesis</keyword>
<dbReference type="GO" id="GO:0016874">
    <property type="term" value="F:ligase activity"/>
    <property type="evidence" value="ECO:0007669"/>
    <property type="project" value="UniProtKB-KW"/>
</dbReference>
<feature type="binding site" evidence="11">
    <location>
        <begin position="13"/>
        <end position="23"/>
    </location>
    <ligand>
        <name>ATP</name>
        <dbReference type="ChEBI" id="CHEBI:30616"/>
    </ligand>
</feature>
<comment type="pathway">
    <text evidence="1 11">Purine metabolism; 7-cyano-7-deazaguanine biosynthesis.</text>
</comment>
<evidence type="ECO:0000313" key="13">
    <source>
        <dbReference type="Proteomes" id="UP001596116"/>
    </source>
</evidence>
<keyword evidence="3 11" id="KW-0479">Metal-binding</keyword>
<evidence type="ECO:0000256" key="8">
    <source>
        <dbReference type="ARBA" id="ARBA00037993"/>
    </source>
</evidence>
<dbReference type="Pfam" id="PF06508">
    <property type="entry name" value="QueC"/>
    <property type="match status" value="1"/>
</dbReference>
<keyword evidence="2 11" id="KW-0436">Ligase</keyword>
<keyword evidence="4 11" id="KW-0547">Nucleotide-binding</keyword>
<keyword evidence="7 11" id="KW-0067">ATP-binding</keyword>
<comment type="cofactor">
    <cofactor evidence="11">
        <name>Zn(2+)</name>
        <dbReference type="ChEBI" id="CHEBI:29105"/>
    </cofactor>
    <text evidence="11">Binds 1 zinc ion per subunit.</text>
</comment>
<evidence type="ECO:0000313" key="12">
    <source>
        <dbReference type="EMBL" id="MFC6034112.1"/>
    </source>
</evidence>
<dbReference type="EMBL" id="JBHPON010000001">
    <property type="protein sequence ID" value="MFC6034112.1"/>
    <property type="molecule type" value="Genomic_DNA"/>
</dbReference>
<evidence type="ECO:0000256" key="3">
    <source>
        <dbReference type="ARBA" id="ARBA00022723"/>
    </source>
</evidence>
<sequence>MRTLDNTRALVLFSGGQDSSISLAWALDRYKHVETVGFIYGQRHSVELGARLTVRKAIADAFPRWAGRLGGDTLVDSRGLNDLGETAMTHETEIVLGNDGLPSTFVPGRNLVFLALSGGLAYRRNLGVLVAGMCEADYSGYPDCRSDALAAQLEALRLGMDANFGLDTPLMHIDKAESWRLAERLGGAALVDIVNEHSHTCYRGVRARRHDWGYGCGECPACELRAKGWAGYRGDEAN</sequence>
<dbReference type="PANTHER" id="PTHR42914:SF1">
    <property type="entry name" value="7-CYANO-7-DEAZAGUANINE SYNTHASE"/>
    <property type="match status" value="1"/>
</dbReference>
<evidence type="ECO:0000256" key="7">
    <source>
        <dbReference type="ARBA" id="ARBA00022840"/>
    </source>
</evidence>
<proteinExistence type="inferred from homology"/>
<evidence type="ECO:0000256" key="2">
    <source>
        <dbReference type="ARBA" id="ARBA00022598"/>
    </source>
</evidence>
<keyword evidence="6 11" id="KW-0862">Zinc</keyword>
<dbReference type="Proteomes" id="UP001596116">
    <property type="component" value="Unassembled WGS sequence"/>
</dbReference>
<accession>A0ABW1KU93</accession>
<feature type="binding site" evidence="11">
    <location>
        <position position="216"/>
    </location>
    <ligand>
        <name>Zn(2+)</name>
        <dbReference type="ChEBI" id="CHEBI:29105"/>
    </ligand>
</feature>
<feature type="binding site" evidence="11">
    <location>
        <position position="219"/>
    </location>
    <ligand>
        <name>Zn(2+)</name>
        <dbReference type="ChEBI" id="CHEBI:29105"/>
    </ligand>
</feature>
<evidence type="ECO:0000256" key="9">
    <source>
        <dbReference type="ARBA" id="ARBA00039149"/>
    </source>
</evidence>
<protein>
    <recommendedName>
        <fullName evidence="9 11">7-cyano-7-deazaguanine synthase</fullName>
        <ecNumber evidence="9 11">6.3.4.20</ecNumber>
    </recommendedName>
    <alternativeName>
        <fullName evidence="11">7-cyano-7-carbaguanine synthase</fullName>
    </alternativeName>
    <alternativeName>
        <fullName evidence="11">PreQ(0) synthase</fullName>
    </alternativeName>
    <alternativeName>
        <fullName evidence="11">Queuosine biosynthesis protein QueC</fullName>
    </alternativeName>
</protein>
<feature type="binding site" evidence="11">
    <location>
        <position position="201"/>
    </location>
    <ligand>
        <name>Zn(2+)</name>
        <dbReference type="ChEBI" id="CHEBI:29105"/>
    </ligand>
</feature>
<comment type="similarity">
    <text evidence="8 11">Belongs to the QueC family.</text>
</comment>
<dbReference type="InterPro" id="IPR014729">
    <property type="entry name" value="Rossmann-like_a/b/a_fold"/>
</dbReference>
<reference evidence="12 13" key="1">
    <citation type="submission" date="2024-09" db="EMBL/GenBank/DDBJ databases">
        <authorList>
            <person name="Zhang Z.-H."/>
        </authorList>
    </citation>
    <scope>NUCLEOTIDE SEQUENCE [LARGE SCALE GENOMIC DNA]</scope>
    <source>
        <strain evidence="12 13">HHTR114</strain>
    </source>
</reference>
<gene>
    <name evidence="11 12" type="primary">queC</name>
    <name evidence="12" type="ORF">ACFMB1_01075</name>
</gene>
<organism evidence="12 13">
    <name type="scientific">Hyphococcus aureus</name>
    <dbReference type="NCBI Taxonomy" id="2666033"/>
    <lineage>
        <taxon>Bacteria</taxon>
        <taxon>Pseudomonadati</taxon>
        <taxon>Pseudomonadota</taxon>
        <taxon>Alphaproteobacteria</taxon>
        <taxon>Parvularculales</taxon>
        <taxon>Parvularculaceae</taxon>
        <taxon>Hyphococcus</taxon>
    </lineage>
</organism>
<evidence type="ECO:0000256" key="6">
    <source>
        <dbReference type="ARBA" id="ARBA00022833"/>
    </source>
</evidence>
<dbReference type="PANTHER" id="PTHR42914">
    <property type="entry name" value="7-CYANO-7-DEAZAGUANINE SYNTHASE"/>
    <property type="match status" value="1"/>
</dbReference>
<evidence type="ECO:0000256" key="1">
    <source>
        <dbReference type="ARBA" id="ARBA00005061"/>
    </source>
</evidence>
<evidence type="ECO:0000256" key="4">
    <source>
        <dbReference type="ARBA" id="ARBA00022741"/>
    </source>
</evidence>
<dbReference type="EC" id="6.3.4.20" evidence="9 11"/>
<evidence type="ECO:0000256" key="11">
    <source>
        <dbReference type="HAMAP-Rule" id="MF_01633"/>
    </source>
</evidence>
<dbReference type="Gene3D" id="3.40.50.620">
    <property type="entry name" value="HUPs"/>
    <property type="match status" value="1"/>
</dbReference>
<dbReference type="PIRSF" id="PIRSF006293">
    <property type="entry name" value="ExsB"/>
    <property type="match status" value="1"/>
</dbReference>
<dbReference type="NCBIfam" id="TIGR00364">
    <property type="entry name" value="7-cyano-7-deazaguanine synthase QueC"/>
    <property type="match status" value="1"/>
</dbReference>
<comment type="function">
    <text evidence="11">Catalyzes the ATP-dependent conversion of 7-carboxy-7-deazaguanine (CDG) to 7-cyano-7-deazaguanine (preQ(0)).</text>
</comment>
<comment type="caution">
    <text evidence="12">The sequence shown here is derived from an EMBL/GenBank/DDBJ whole genome shotgun (WGS) entry which is preliminary data.</text>
</comment>
<dbReference type="InterPro" id="IPR018317">
    <property type="entry name" value="QueC"/>
</dbReference>
<dbReference type="CDD" id="cd01995">
    <property type="entry name" value="QueC-like"/>
    <property type="match status" value="1"/>
</dbReference>
<dbReference type="HAMAP" id="MF_01633">
    <property type="entry name" value="QueC"/>
    <property type="match status" value="1"/>
</dbReference>
<dbReference type="RefSeq" id="WP_379880576.1">
    <property type="nucleotide sequence ID" value="NZ_JBHPON010000001.1"/>
</dbReference>
<evidence type="ECO:0000256" key="10">
    <source>
        <dbReference type="ARBA" id="ARBA00047890"/>
    </source>
</evidence>
<evidence type="ECO:0000256" key="5">
    <source>
        <dbReference type="ARBA" id="ARBA00022785"/>
    </source>
</evidence>
<dbReference type="SUPFAM" id="SSF52402">
    <property type="entry name" value="Adenine nucleotide alpha hydrolases-like"/>
    <property type="match status" value="1"/>
</dbReference>